<gene>
    <name evidence="1" type="ORF">WG929_12895</name>
</gene>
<reference evidence="1 2" key="1">
    <citation type="submission" date="2024-03" db="EMBL/GenBank/DDBJ databases">
        <title>High-quality draft genome sequence of Oceanobacter sp. wDCs-4.</title>
        <authorList>
            <person name="Dong C."/>
        </authorList>
    </citation>
    <scope>NUCLEOTIDE SEQUENCE [LARGE SCALE GENOMIC DNA]</scope>
    <source>
        <strain evidence="2">wDCs-4</strain>
    </source>
</reference>
<evidence type="ECO:0000313" key="2">
    <source>
        <dbReference type="Proteomes" id="UP001620597"/>
    </source>
</evidence>
<keyword evidence="2" id="KW-1185">Reference proteome</keyword>
<proteinExistence type="predicted"/>
<accession>A0ABW8NK09</accession>
<evidence type="ECO:0000313" key="1">
    <source>
        <dbReference type="EMBL" id="MFK4753305.1"/>
    </source>
</evidence>
<dbReference type="InterPro" id="IPR019239">
    <property type="entry name" value="VapB_antitoxin"/>
</dbReference>
<dbReference type="Proteomes" id="UP001620597">
    <property type="component" value="Unassembled WGS sequence"/>
</dbReference>
<protein>
    <submittedName>
        <fullName evidence="1">Type II toxin-antitoxin system VapB family antitoxin</fullName>
    </submittedName>
</protein>
<dbReference type="Pfam" id="PF09957">
    <property type="entry name" value="VapB_antitoxin"/>
    <property type="match status" value="1"/>
</dbReference>
<sequence length="77" mass="8797">MCIKWLVSTQRCNMRTNIVIDDKLMADALSITGFQTKKEAVEEGLKALIRLKKQADIRKLRGSLEWSGDIDEMRTGK</sequence>
<comment type="caution">
    <text evidence="1">The sequence shown here is derived from an EMBL/GenBank/DDBJ whole genome shotgun (WGS) entry which is preliminary data.</text>
</comment>
<dbReference type="EMBL" id="JBBKTX010000015">
    <property type="protein sequence ID" value="MFK4753305.1"/>
    <property type="molecule type" value="Genomic_DNA"/>
</dbReference>
<organism evidence="1 2">
    <name type="scientific">Oceanobacter antarcticus</name>
    <dbReference type="NCBI Taxonomy" id="3133425"/>
    <lineage>
        <taxon>Bacteria</taxon>
        <taxon>Pseudomonadati</taxon>
        <taxon>Pseudomonadota</taxon>
        <taxon>Gammaproteobacteria</taxon>
        <taxon>Oceanospirillales</taxon>
        <taxon>Oceanospirillaceae</taxon>
        <taxon>Oceanobacter</taxon>
    </lineage>
</organism>
<name>A0ABW8NK09_9GAMM</name>
<dbReference type="RefSeq" id="WP_416206412.1">
    <property type="nucleotide sequence ID" value="NZ_JBBKTX010000015.1"/>
</dbReference>